<feature type="non-terminal residue" evidence="1">
    <location>
        <position position="1"/>
    </location>
</feature>
<keyword evidence="2" id="KW-1185">Reference proteome</keyword>
<name>A0A9N9NGS1_9GLOM</name>
<feature type="non-terminal residue" evidence="1">
    <location>
        <position position="108"/>
    </location>
</feature>
<dbReference type="AlphaFoldDB" id="A0A9N9NGS1"/>
<accession>A0A9N9NGS1</accession>
<proteinExistence type="predicted"/>
<gene>
    <name evidence="1" type="ORF">RFULGI_LOCUS12207</name>
</gene>
<comment type="caution">
    <text evidence="1">The sequence shown here is derived from an EMBL/GenBank/DDBJ whole genome shotgun (WGS) entry which is preliminary data.</text>
</comment>
<sequence length="108" mass="12527">WHPYILTNNIGCQGNINSNTEDCYVTIMQYYAYCLQLRHYTLNNDNTVNEIHQYIDARYVLAHESIWPPDVIHLVVHLPGQHLVTFTDNKSLVNVARRAQNQKSTLTA</sequence>
<protein>
    <submittedName>
        <fullName evidence="1">13416_t:CDS:1</fullName>
    </submittedName>
</protein>
<reference evidence="1" key="1">
    <citation type="submission" date="2021-06" db="EMBL/GenBank/DDBJ databases">
        <authorList>
            <person name="Kallberg Y."/>
            <person name="Tangrot J."/>
            <person name="Rosling A."/>
        </authorList>
    </citation>
    <scope>NUCLEOTIDE SEQUENCE</scope>
    <source>
        <strain evidence="1">IN212</strain>
    </source>
</reference>
<dbReference type="Proteomes" id="UP000789396">
    <property type="component" value="Unassembled WGS sequence"/>
</dbReference>
<evidence type="ECO:0000313" key="2">
    <source>
        <dbReference type="Proteomes" id="UP000789396"/>
    </source>
</evidence>
<organism evidence="1 2">
    <name type="scientific">Racocetra fulgida</name>
    <dbReference type="NCBI Taxonomy" id="60492"/>
    <lineage>
        <taxon>Eukaryota</taxon>
        <taxon>Fungi</taxon>
        <taxon>Fungi incertae sedis</taxon>
        <taxon>Mucoromycota</taxon>
        <taxon>Glomeromycotina</taxon>
        <taxon>Glomeromycetes</taxon>
        <taxon>Diversisporales</taxon>
        <taxon>Gigasporaceae</taxon>
        <taxon>Racocetra</taxon>
    </lineage>
</organism>
<dbReference type="EMBL" id="CAJVPZ010028644">
    <property type="protein sequence ID" value="CAG8731963.1"/>
    <property type="molecule type" value="Genomic_DNA"/>
</dbReference>
<evidence type="ECO:0000313" key="1">
    <source>
        <dbReference type="EMBL" id="CAG8731963.1"/>
    </source>
</evidence>
<dbReference type="OrthoDB" id="1678422at2759"/>